<dbReference type="Proteomes" id="UP000308652">
    <property type="component" value="Unassembled WGS sequence"/>
</dbReference>
<keyword evidence="4" id="KW-1185">Reference proteome</keyword>
<evidence type="ECO:0000313" key="4">
    <source>
        <dbReference type="Proteomes" id="UP000308652"/>
    </source>
</evidence>
<reference evidence="3 4" key="1">
    <citation type="journal article" date="2019" name="Nat. Ecol. Evol.">
        <title>Megaphylogeny resolves global patterns of mushroom evolution.</title>
        <authorList>
            <person name="Varga T."/>
            <person name="Krizsan K."/>
            <person name="Foldi C."/>
            <person name="Dima B."/>
            <person name="Sanchez-Garcia M."/>
            <person name="Sanchez-Ramirez S."/>
            <person name="Szollosi G.J."/>
            <person name="Szarkandi J.G."/>
            <person name="Papp V."/>
            <person name="Albert L."/>
            <person name="Andreopoulos W."/>
            <person name="Angelini C."/>
            <person name="Antonin V."/>
            <person name="Barry K.W."/>
            <person name="Bougher N.L."/>
            <person name="Buchanan P."/>
            <person name="Buyck B."/>
            <person name="Bense V."/>
            <person name="Catcheside P."/>
            <person name="Chovatia M."/>
            <person name="Cooper J."/>
            <person name="Damon W."/>
            <person name="Desjardin D."/>
            <person name="Finy P."/>
            <person name="Geml J."/>
            <person name="Haridas S."/>
            <person name="Hughes K."/>
            <person name="Justo A."/>
            <person name="Karasinski D."/>
            <person name="Kautmanova I."/>
            <person name="Kiss B."/>
            <person name="Kocsube S."/>
            <person name="Kotiranta H."/>
            <person name="LaButti K.M."/>
            <person name="Lechner B.E."/>
            <person name="Liimatainen K."/>
            <person name="Lipzen A."/>
            <person name="Lukacs Z."/>
            <person name="Mihaltcheva S."/>
            <person name="Morgado L.N."/>
            <person name="Niskanen T."/>
            <person name="Noordeloos M.E."/>
            <person name="Ohm R.A."/>
            <person name="Ortiz-Santana B."/>
            <person name="Ovrebo C."/>
            <person name="Racz N."/>
            <person name="Riley R."/>
            <person name="Savchenko A."/>
            <person name="Shiryaev A."/>
            <person name="Soop K."/>
            <person name="Spirin V."/>
            <person name="Szebenyi C."/>
            <person name="Tomsovsky M."/>
            <person name="Tulloss R.E."/>
            <person name="Uehling J."/>
            <person name="Grigoriev I.V."/>
            <person name="Vagvolgyi C."/>
            <person name="Papp T."/>
            <person name="Martin F.M."/>
            <person name="Miettinen O."/>
            <person name="Hibbett D.S."/>
            <person name="Nagy L.G."/>
        </authorList>
    </citation>
    <scope>NUCLEOTIDE SEQUENCE [LARGE SCALE GENOMIC DNA]</scope>
    <source>
        <strain evidence="3 4">CBS 166.37</strain>
    </source>
</reference>
<dbReference type="STRING" id="68775.A0A5C3M027"/>
<dbReference type="OrthoDB" id="2953990at2759"/>
<evidence type="ECO:0000256" key="1">
    <source>
        <dbReference type="SAM" id="Phobius"/>
    </source>
</evidence>
<feature type="transmembrane region" description="Helical" evidence="1">
    <location>
        <begin position="175"/>
        <end position="194"/>
    </location>
</feature>
<organism evidence="3 4">
    <name type="scientific">Crucibulum laeve</name>
    <dbReference type="NCBI Taxonomy" id="68775"/>
    <lineage>
        <taxon>Eukaryota</taxon>
        <taxon>Fungi</taxon>
        <taxon>Dikarya</taxon>
        <taxon>Basidiomycota</taxon>
        <taxon>Agaricomycotina</taxon>
        <taxon>Agaricomycetes</taxon>
        <taxon>Agaricomycetidae</taxon>
        <taxon>Agaricales</taxon>
        <taxon>Agaricineae</taxon>
        <taxon>Nidulariaceae</taxon>
        <taxon>Crucibulum</taxon>
    </lineage>
</organism>
<proteinExistence type="predicted"/>
<sequence length="232" mass="25947">MSTLPVNSHTPSVSELSPTLMYELQVSGYIFASALAVLVWDIIINLGDDHQLLFKCKIRPPTVVYYLSRASTLAYIVAHFVFQIGNVEDCEALSAAVGAVNVLSVSMTSMLFLLRVRAVYHDSKPAIRLFFVFLWVVVSIVPILIPLEMQGAPIGATRRCTIAISKNARYIEFSIILQLAYDTIIFFAISYRILTFPLAHGSFNSRAKYFFGSKSLPVVLRLLLQSGQHYYL</sequence>
<dbReference type="EMBL" id="ML213602">
    <property type="protein sequence ID" value="TFK38714.1"/>
    <property type="molecule type" value="Genomic_DNA"/>
</dbReference>
<keyword evidence="1" id="KW-1133">Transmembrane helix</keyword>
<dbReference type="InterPro" id="IPR045340">
    <property type="entry name" value="DUF6533"/>
</dbReference>
<feature type="transmembrane region" description="Helical" evidence="1">
    <location>
        <begin position="126"/>
        <end position="145"/>
    </location>
</feature>
<dbReference type="AlphaFoldDB" id="A0A5C3M027"/>
<gene>
    <name evidence="3" type="ORF">BDQ12DRAFT_665960</name>
</gene>
<dbReference type="Pfam" id="PF20151">
    <property type="entry name" value="DUF6533"/>
    <property type="match status" value="1"/>
</dbReference>
<feature type="transmembrane region" description="Helical" evidence="1">
    <location>
        <begin position="63"/>
        <end position="82"/>
    </location>
</feature>
<feature type="transmembrane region" description="Helical" evidence="1">
    <location>
        <begin position="94"/>
        <end position="114"/>
    </location>
</feature>
<feature type="transmembrane region" description="Helical" evidence="1">
    <location>
        <begin position="20"/>
        <end position="43"/>
    </location>
</feature>
<name>A0A5C3M027_9AGAR</name>
<evidence type="ECO:0000259" key="2">
    <source>
        <dbReference type="Pfam" id="PF20151"/>
    </source>
</evidence>
<keyword evidence="1" id="KW-0472">Membrane</keyword>
<protein>
    <recommendedName>
        <fullName evidence="2">DUF6533 domain-containing protein</fullName>
    </recommendedName>
</protein>
<evidence type="ECO:0000313" key="3">
    <source>
        <dbReference type="EMBL" id="TFK38714.1"/>
    </source>
</evidence>
<accession>A0A5C3M027</accession>
<keyword evidence="1" id="KW-0812">Transmembrane</keyword>
<feature type="domain" description="DUF6533" evidence="2">
    <location>
        <begin position="29"/>
        <end position="73"/>
    </location>
</feature>